<reference evidence="1 2" key="1">
    <citation type="submission" date="2015-01" db="EMBL/GenBank/DDBJ databases">
        <title>Evolution of Trichinella species and genotypes.</title>
        <authorList>
            <person name="Korhonen P.K."/>
            <person name="Edoardo P."/>
            <person name="Giuseppe L.R."/>
            <person name="Gasser R.B."/>
        </authorList>
    </citation>
    <scope>NUCLEOTIDE SEQUENCE [LARGE SCALE GENOMIC DNA]</scope>
    <source>
        <strain evidence="1">ISS1980</strain>
    </source>
</reference>
<comment type="caution">
    <text evidence="1">The sequence shown here is derived from an EMBL/GenBank/DDBJ whole genome shotgun (WGS) entry which is preliminary data.</text>
</comment>
<dbReference type="EMBL" id="JYDO01000003">
    <property type="protein sequence ID" value="KRZ80261.1"/>
    <property type="molecule type" value="Genomic_DNA"/>
</dbReference>
<name>A0A0V1N8V9_9BILA</name>
<evidence type="ECO:0000313" key="2">
    <source>
        <dbReference type="Proteomes" id="UP000054843"/>
    </source>
</evidence>
<sequence length="79" mass="9227">MEFVRKALLMYSAANLLYDNDSSNKLKDKAANPEDVKQFNRILFSKSCILFVSLNVNLKNAKIINLIWKTLIFMKWTLK</sequence>
<evidence type="ECO:0000313" key="1">
    <source>
        <dbReference type="EMBL" id="KRZ80261.1"/>
    </source>
</evidence>
<protein>
    <submittedName>
        <fullName evidence="1">Uncharacterized protein</fullName>
    </submittedName>
</protein>
<dbReference type="AlphaFoldDB" id="A0A0V1N8V9"/>
<gene>
    <name evidence="1" type="ORF">T10_243</name>
</gene>
<dbReference type="Proteomes" id="UP000054843">
    <property type="component" value="Unassembled WGS sequence"/>
</dbReference>
<accession>A0A0V1N8V9</accession>
<organism evidence="1 2">
    <name type="scientific">Trichinella papuae</name>
    <dbReference type="NCBI Taxonomy" id="268474"/>
    <lineage>
        <taxon>Eukaryota</taxon>
        <taxon>Metazoa</taxon>
        <taxon>Ecdysozoa</taxon>
        <taxon>Nematoda</taxon>
        <taxon>Enoplea</taxon>
        <taxon>Dorylaimia</taxon>
        <taxon>Trichinellida</taxon>
        <taxon>Trichinellidae</taxon>
        <taxon>Trichinella</taxon>
    </lineage>
</organism>
<proteinExistence type="predicted"/>
<keyword evidence="2" id="KW-1185">Reference proteome</keyword>